<evidence type="ECO:0000256" key="11">
    <source>
        <dbReference type="SAM" id="SignalP"/>
    </source>
</evidence>
<feature type="transmembrane region" description="Helical" evidence="10">
    <location>
        <begin position="496"/>
        <end position="517"/>
    </location>
</feature>
<feature type="transmembrane region" description="Helical" evidence="10">
    <location>
        <begin position="582"/>
        <end position="603"/>
    </location>
</feature>
<evidence type="ECO:0000313" key="13">
    <source>
        <dbReference type="EMBL" id="KAL2915160.1"/>
    </source>
</evidence>
<dbReference type="EMBL" id="JADGIZ020000026">
    <property type="protein sequence ID" value="KAL2915160.1"/>
    <property type="molecule type" value="Genomic_DNA"/>
</dbReference>
<accession>A0ABR4N6L5</accession>
<feature type="chain" id="PRO_5045716017" description="Receptor ligand binding region domain-containing protein" evidence="11">
    <location>
        <begin position="24"/>
        <end position="941"/>
    </location>
</feature>
<evidence type="ECO:0000256" key="6">
    <source>
        <dbReference type="ARBA" id="ARBA00023170"/>
    </source>
</evidence>
<dbReference type="InterPro" id="IPR001828">
    <property type="entry name" value="ANF_lig-bd_rcpt"/>
</dbReference>
<dbReference type="Proteomes" id="UP001527925">
    <property type="component" value="Unassembled WGS sequence"/>
</dbReference>
<sequence length="941" mass="102894">MRASRLFALLGAALAWMLPAAAPARVADKTANNITVLLIDGGLTQAADQAFFGMHMAASEINANPSVLPDATLQIRRVVIYDYSAPLAEVYDLAVEYCDDSIVNAMFGALDNDRMVGLVCPQLSHFAAYDDSDVIDNKKIYPLYYRTVETRSQDVLMCAAVYKHFGWTRIGFVSTSAWMDKVPIYIAIFMQHGISVLESASIDHYNPSISKYYYPQLRRSFERLKMSKLRIFLALVDTSTIIDVMMAANATGMIGRDYFWSSGAWIVYDSVIQDRWENTITDDIFNGLMLVTIPTGPFPEEPSYQDWLPRFYNFSNWTTTNEPSLYWSLDTSGTDPTSPTTPENIFFDDPGTNVITAYCTLMCYDAMTALAHTFEQLITDMNSTAEAVANRTLLSSLTLSRLTSPFAQIPSVFGVTEFTSQGDPELSPGLAVQYKTMTAAAVVGSMVIDPITKEIVVSIDNSTFVWGGGRAFNDTPIDFPPPDEDFVDLRNPGVRLMLALAAATAAVCLAAGVAVLGHQSDGPVFRQKPRYLATIALGFAVIQGNSATLVGRDNASLLITKAFQLLIFNQEPAIVNMIKPKYFPIIQAAQICVSLILIASAAIAPPIRSTPLYIEQFDGYRYVCSATLTKQLLLNVVFAWIVLLLAAVLCLQLLCRDIPDAFNTTRQTSASVILMVILAAICASQSPLETPATTQFYLETGSAVLGALICCLLLLGWPLLEARSQVKRGAKHVLSTNSGSRTRAKLSASDLTSQKASSPISISSAFRPGRAKPDQQRGSIQDTAIKSLPKPEFVVTIEAMPKDVVQELKAHYPHWIVRVPMLKPGVLSQWRTATLVVLPPPVCSLRIVFKDLSNIEFLPLSTLTALRNHMDDPHLGGRMCELRFGTRVVVVCLSDQVKAEAWADTVARCALATCEPPVRVSDGQMVTALAAKPAAAPHGED</sequence>
<protein>
    <recommendedName>
        <fullName evidence="12">Receptor ligand binding region domain-containing protein</fullName>
    </recommendedName>
</protein>
<evidence type="ECO:0000256" key="7">
    <source>
        <dbReference type="ARBA" id="ARBA00023180"/>
    </source>
</evidence>
<keyword evidence="11" id="KW-0732">Signal</keyword>
<evidence type="ECO:0000256" key="10">
    <source>
        <dbReference type="SAM" id="Phobius"/>
    </source>
</evidence>
<keyword evidence="5 10" id="KW-0472">Membrane</keyword>
<keyword evidence="4" id="KW-0297">G-protein coupled receptor</keyword>
<dbReference type="Pfam" id="PF01094">
    <property type="entry name" value="ANF_receptor"/>
    <property type="match status" value="1"/>
</dbReference>
<keyword evidence="7" id="KW-0325">Glycoprotein</keyword>
<comment type="caution">
    <text evidence="13">The sequence shown here is derived from an EMBL/GenBank/DDBJ whole genome shotgun (WGS) entry which is preliminary data.</text>
</comment>
<feature type="compositionally biased region" description="Low complexity" evidence="9">
    <location>
        <begin position="756"/>
        <end position="765"/>
    </location>
</feature>
<reference evidence="13 14" key="1">
    <citation type="submission" date="2023-09" db="EMBL/GenBank/DDBJ databases">
        <title>Pangenome analysis of Batrachochytrium dendrobatidis and related Chytrids.</title>
        <authorList>
            <person name="Yacoub M.N."/>
            <person name="Stajich J.E."/>
            <person name="James T.Y."/>
        </authorList>
    </citation>
    <scope>NUCLEOTIDE SEQUENCE [LARGE SCALE GENOMIC DNA]</scope>
    <source>
        <strain evidence="13 14">JEL0888</strain>
    </source>
</reference>
<feature type="transmembrane region" description="Helical" evidence="10">
    <location>
        <begin position="632"/>
        <end position="655"/>
    </location>
</feature>
<dbReference type="Gene3D" id="3.40.50.2300">
    <property type="match status" value="2"/>
</dbReference>
<keyword evidence="6" id="KW-0675">Receptor</keyword>
<feature type="transmembrane region" description="Helical" evidence="10">
    <location>
        <begin position="700"/>
        <end position="720"/>
    </location>
</feature>
<feature type="domain" description="Receptor ligand binding region" evidence="12">
    <location>
        <begin position="54"/>
        <end position="385"/>
    </location>
</feature>
<evidence type="ECO:0000256" key="5">
    <source>
        <dbReference type="ARBA" id="ARBA00023136"/>
    </source>
</evidence>
<evidence type="ECO:0000256" key="3">
    <source>
        <dbReference type="ARBA" id="ARBA00022989"/>
    </source>
</evidence>
<comment type="subcellular location">
    <subcellularLocation>
        <location evidence="1">Membrane</location>
    </subcellularLocation>
</comment>
<dbReference type="PANTHER" id="PTHR10519">
    <property type="entry name" value="GABA-B RECEPTOR"/>
    <property type="match status" value="1"/>
</dbReference>
<dbReference type="InterPro" id="IPR002455">
    <property type="entry name" value="GPCR3_GABA-B"/>
</dbReference>
<dbReference type="SUPFAM" id="SSF53822">
    <property type="entry name" value="Periplasmic binding protein-like I"/>
    <property type="match status" value="1"/>
</dbReference>
<evidence type="ECO:0000313" key="14">
    <source>
        <dbReference type="Proteomes" id="UP001527925"/>
    </source>
</evidence>
<keyword evidence="2 10" id="KW-0812">Transmembrane</keyword>
<evidence type="ECO:0000256" key="9">
    <source>
        <dbReference type="SAM" id="MobiDB-lite"/>
    </source>
</evidence>
<dbReference type="InterPro" id="IPR028082">
    <property type="entry name" value="Peripla_BP_I"/>
</dbReference>
<dbReference type="PANTHER" id="PTHR10519:SF20">
    <property type="entry name" value="G-PROTEIN COUPLED RECEPTOR 156-RELATED"/>
    <property type="match status" value="1"/>
</dbReference>
<feature type="transmembrane region" description="Helical" evidence="10">
    <location>
        <begin position="667"/>
        <end position="688"/>
    </location>
</feature>
<feature type="signal peptide" evidence="11">
    <location>
        <begin position="1"/>
        <end position="23"/>
    </location>
</feature>
<keyword evidence="3 10" id="KW-1133">Transmembrane helix</keyword>
<evidence type="ECO:0000259" key="12">
    <source>
        <dbReference type="Pfam" id="PF01094"/>
    </source>
</evidence>
<gene>
    <name evidence="13" type="ORF">HK105_205266</name>
</gene>
<keyword evidence="14" id="KW-1185">Reference proteome</keyword>
<evidence type="ECO:0000256" key="2">
    <source>
        <dbReference type="ARBA" id="ARBA00022692"/>
    </source>
</evidence>
<evidence type="ECO:0000256" key="4">
    <source>
        <dbReference type="ARBA" id="ARBA00023040"/>
    </source>
</evidence>
<evidence type="ECO:0000256" key="8">
    <source>
        <dbReference type="ARBA" id="ARBA00023224"/>
    </source>
</evidence>
<organism evidence="13 14">
    <name type="scientific">Polyrhizophydium stewartii</name>
    <dbReference type="NCBI Taxonomy" id="2732419"/>
    <lineage>
        <taxon>Eukaryota</taxon>
        <taxon>Fungi</taxon>
        <taxon>Fungi incertae sedis</taxon>
        <taxon>Chytridiomycota</taxon>
        <taxon>Chytridiomycota incertae sedis</taxon>
        <taxon>Chytridiomycetes</taxon>
        <taxon>Rhizophydiales</taxon>
        <taxon>Rhizophydiales incertae sedis</taxon>
        <taxon>Polyrhizophydium</taxon>
    </lineage>
</organism>
<proteinExistence type="predicted"/>
<keyword evidence="8" id="KW-0807">Transducer</keyword>
<feature type="region of interest" description="Disordered" evidence="9">
    <location>
        <begin position="744"/>
        <end position="779"/>
    </location>
</feature>
<name>A0ABR4N6L5_9FUNG</name>
<evidence type="ECO:0000256" key="1">
    <source>
        <dbReference type="ARBA" id="ARBA00004370"/>
    </source>
</evidence>